<evidence type="ECO:0000313" key="11">
    <source>
        <dbReference type="Proteomes" id="UP000247437"/>
    </source>
</evidence>
<evidence type="ECO:0000256" key="6">
    <source>
        <dbReference type="ARBA" id="ARBA00022989"/>
    </source>
</evidence>
<keyword evidence="7 8" id="KW-0472">Membrane</keyword>
<keyword evidence="5 8" id="KW-0812">Transmembrane</keyword>
<evidence type="ECO:0000256" key="4">
    <source>
        <dbReference type="ARBA" id="ARBA00019078"/>
    </source>
</evidence>
<comment type="function">
    <text evidence="1">May be specifically involved in the processing, transport, and/or maturation of the MADH beta-subunit.</text>
</comment>
<feature type="transmembrane region" description="Helical" evidence="8">
    <location>
        <begin position="51"/>
        <end position="71"/>
    </location>
</feature>
<evidence type="ECO:0000259" key="9">
    <source>
        <dbReference type="Pfam" id="PF07291"/>
    </source>
</evidence>
<evidence type="ECO:0000256" key="7">
    <source>
        <dbReference type="ARBA" id="ARBA00023136"/>
    </source>
</evidence>
<dbReference type="GO" id="GO:0016020">
    <property type="term" value="C:membrane"/>
    <property type="evidence" value="ECO:0007669"/>
    <property type="project" value="UniProtKB-SubCell"/>
</dbReference>
<comment type="subcellular location">
    <subcellularLocation>
        <location evidence="2">Membrane</location>
        <topology evidence="2">Multi-pass membrane protein</topology>
    </subcellularLocation>
</comment>
<dbReference type="Proteomes" id="UP000247437">
    <property type="component" value="Unassembled WGS sequence"/>
</dbReference>
<dbReference type="Pfam" id="PF07291">
    <property type="entry name" value="MauE"/>
    <property type="match status" value="1"/>
</dbReference>
<comment type="pathway">
    <text evidence="3">One-carbon metabolism; methylamine degradation.</text>
</comment>
<feature type="transmembrane region" description="Helical" evidence="8">
    <location>
        <begin position="119"/>
        <end position="137"/>
    </location>
</feature>
<dbReference type="UniPathway" id="UPA00895"/>
<dbReference type="EMBL" id="PDLL01000173">
    <property type="protein sequence ID" value="PYY69651.1"/>
    <property type="molecule type" value="Genomic_DNA"/>
</dbReference>
<comment type="caution">
    <text evidence="10">The sequence shown here is derived from an EMBL/GenBank/DDBJ whole genome shotgun (WGS) entry which is preliminary data.</text>
</comment>
<evidence type="ECO:0000256" key="3">
    <source>
        <dbReference type="ARBA" id="ARBA00004856"/>
    </source>
</evidence>
<evidence type="ECO:0000256" key="8">
    <source>
        <dbReference type="SAM" id="Phobius"/>
    </source>
</evidence>
<evidence type="ECO:0000256" key="5">
    <source>
        <dbReference type="ARBA" id="ARBA00022692"/>
    </source>
</evidence>
<proteinExistence type="predicted"/>
<feature type="transmembrane region" description="Helical" evidence="8">
    <location>
        <begin position="77"/>
        <end position="98"/>
    </location>
</feature>
<evidence type="ECO:0000256" key="2">
    <source>
        <dbReference type="ARBA" id="ARBA00004141"/>
    </source>
</evidence>
<dbReference type="GO" id="GO:0030416">
    <property type="term" value="P:methylamine metabolic process"/>
    <property type="evidence" value="ECO:0007669"/>
    <property type="project" value="InterPro"/>
</dbReference>
<gene>
    <name evidence="10" type="ORF">CRX42_15475</name>
</gene>
<feature type="transmembrane region" description="Helical" evidence="8">
    <location>
        <begin position="12"/>
        <end position="31"/>
    </location>
</feature>
<dbReference type="AlphaFoldDB" id="A0A2W0EWZ9"/>
<accession>A0A2W0EWZ9</accession>
<evidence type="ECO:0000313" key="10">
    <source>
        <dbReference type="EMBL" id="PYY69651.1"/>
    </source>
</evidence>
<organism evidence="10 11">
    <name type="scientific">Pseudomonas jessenii</name>
    <dbReference type="NCBI Taxonomy" id="77298"/>
    <lineage>
        <taxon>Bacteria</taxon>
        <taxon>Pseudomonadati</taxon>
        <taxon>Pseudomonadota</taxon>
        <taxon>Gammaproteobacteria</taxon>
        <taxon>Pseudomonadales</taxon>
        <taxon>Pseudomonadaceae</taxon>
        <taxon>Pseudomonas</taxon>
    </lineage>
</organism>
<sequence length="181" mass="19622">MVIGLLGEPVWLTAISVGMALLLGAAGWHKLRDTLGFTAVLQSYDVLAQGLVRPVALLLPWLEIVTAGGLLAFRQPFVVWLAAALLLTYALAMAQSLLQGRRIADCGCQAGARRQAVSWPLVWRNLILMLLTLNLLLPPSGRILVFYDWLVIGCVVLTGSAFYLLANTLIANQNSARELSL</sequence>
<name>A0A2W0EWZ9_PSEJE</name>
<dbReference type="OrthoDB" id="6896883at2"/>
<feature type="transmembrane region" description="Helical" evidence="8">
    <location>
        <begin position="149"/>
        <end position="170"/>
    </location>
</feature>
<dbReference type="InterPro" id="IPR009908">
    <property type="entry name" value="Methylamine_util_MauE"/>
</dbReference>
<evidence type="ECO:0000256" key="1">
    <source>
        <dbReference type="ARBA" id="ARBA00003475"/>
    </source>
</evidence>
<protein>
    <recommendedName>
        <fullName evidence="4">Methylamine utilization protein MauE</fullName>
    </recommendedName>
</protein>
<feature type="domain" description="Methylamine utilisation protein MauE" evidence="9">
    <location>
        <begin position="12"/>
        <end position="137"/>
    </location>
</feature>
<dbReference type="RefSeq" id="WP_110660169.1">
    <property type="nucleotide sequence ID" value="NZ_PDLL01000173.1"/>
</dbReference>
<keyword evidence="6 8" id="KW-1133">Transmembrane helix</keyword>
<reference evidence="10 11" key="1">
    <citation type="journal article" date="2018" name="Appl. Microbiol. Biotechnol.">
        <title>Characterization of the caprolactam degradation pathway in Pseudomonas jessenii using mass spectrometry-based proteomics.</title>
        <authorList>
            <person name="Otzen M."/>
            <person name="Palacio C."/>
            <person name="Janssen D.B."/>
        </authorList>
    </citation>
    <scope>NUCLEOTIDE SEQUENCE [LARGE SCALE GENOMIC DNA]</scope>
    <source>
        <strain evidence="10 11">GO3</strain>
    </source>
</reference>